<evidence type="ECO:0000313" key="4">
    <source>
        <dbReference type="EMBL" id="SFU67019.1"/>
    </source>
</evidence>
<name>A0A1I7I242_9FLAO</name>
<dbReference type="OrthoDB" id="1447653at2"/>
<accession>A0A1I7I242</accession>
<protein>
    <submittedName>
        <fullName evidence="4">Por secretion system C-terminal sorting domain-containing protein</fullName>
    </submittedName>
</protein>
<keyword evidence="1 2" id="KW-0732">Signal</keyword>
<evidence type="ECO:0000256" key="2">
    <source>
        <dbReference type="SAM" id="SignalP"/>
    </source>
</evidence>
<proteinExistence type="predicted"/>
<dbReference type="NCBIfam" id="TIGR04183">
    <property type="entry name" value="Por_Secre_tail"/>
    <property type="match status" value="1"/>
</dbReference>
<feature type="signal peptide" evidence="2">
    <location>
        <begin position="1"/>
        <end position="18"/>
    </location>
</feature>
<dbReference type="EMBL" id="FPBK01000012">
    <property type="protein sequence ID" value="SFU67019.1"/>
    <property type="molecule type" value="Genomic_DNA"/>
</dbReference>
<evidence type="ECO:0000256" key="1">
    <source>
        <dbReference type="ARBA" id="ARBA00022729"/>
    </source>
</evidence>
<dbReference type="Pfam" id="PF18962">
    <property type="entry name" value="Por_Secre_tail"/>
    <property type="match status" value="1"/>
</dbReference>
<keyword evidence="5" id="KW-1185">Reference proteome</keyword>
<sequence length="211" mass="23975">MKKMVLILTILFSLQSFAQDTTCVWQDGYYRNYVGLITDNIPDSDFNKTDFINHLITNSNPSTSELDFLNTSITEVSLSFPSSQVGSSQKVVTVVSDSNAMNAFLIAFSESFDWVEPYCEILLGRDEFDLAKGIKIYPNPVSDNSYIQIDHTTAFKSLKIYDITGKLMYSKEIENLNLIEFSEFKLSNGIYILKFISDHLAVSKKIIYKSM</sequence>
<evidence type="ECO:0000313" key="5">
    <source>
        <dbReference type="Proteomes" id="UP000199138"/>
    </source>
</evidence>
<gene>
    <name evidence="4" type="ORF">SAMN05216480_11287</name>
</gene>
<feature type="chain" id="PRO_5011648227" evidence="2">
    <location>
        <begin position="19"/>
        <end position="211"/>
    </location>
</feature>
<dbReference type="Proteomes" id="UP000199138">
    <property type="component" value="Unassembled WGS sequence"/>
</dbReference>
<dbReference type="InterPro" id="IPR026444">
    <property type="entry name" value="Secre_tail"/>
</dbReference>
<feature type="domain" description="Secretion system C-terminal sorting" evidence="3">
    <location>
        <begin position="136"/>
        <end position="207"/>
    </location>
</feature>
<dbReference type="STRING" id="1224947.SAMN05216480_11287"/>
<evidence type="ECO:0000259" key="3">
    <source>
        <dbReference type="Pfam" id="PF18962"/>
    </source>
</evidence>
<dbReference type="AlphaFoldDB" id="A0A1I7I242"/>
<organism evidence="4 5">
    <name type="scientific">Pustulibacterium marinum</name>
    <dbReference type="NCBI Taxonomy" id="1224947"/>
    <lineage>
        <taxon>Bacteria</taxon>
        <taxon>Pseudomonadati</taxon>
        <taxon>Bacteroidota</taxon>
        <taxon>Flavobacteriia</taxon>
        <taxon>Flavobacteriales</taxon>
        <taxon>Flavobacteriaceae</taxon>
        <taxon>Pustulibacterium</taxon>
    </lineage>
</organism>
<reference evidence="4 5" key="1">
    <citation type="submission" date="2016-10" db="EMBL/GenBank/DDBJ databases">
        <authorList>
            <person name="de Groot N.N."/>
        </authorList>
    </citation>
    <scope>NUCLEOTIDE SEQUENCE [LARGE SCALE GENOMIC DNA]</scope>
    <source>
        <strain evidence="4 5">CGMCC 1.12333</strain>
    </source>
</reference>